<keyword evidence="5 8" id="KW-0812">Transmembrane</keyword>
<keyword evidence="3" id="KW-0328">Glycosyltransferase</keyword>
<evidence type="ECO:0000256" key="6">
    <source>
        <dbReference type="ARBA" id="ARBA00022989"/>
    </source>
</evidence>
<proteinExistence type="predicted"/>
<evidence type="ECO:0000256" key="3">
    <source>
        <dbReference type="ARBA" id="ARBA00022676"/>
    </source>
</evidence>
<dbReference type="PANTHER" id="PTHR33908:SF11">
    <property type="entry name" value="MEMBRANE PROTEIN"/>
    <property type="match status" value="1"/>
</dbReference>
<dbReference type="GO" id="GO:0005886">
    <property type="term" value="C:plasma membrane"/>
    <property type="evidence" value="ECO:0007669"/>
    <property type="project" value="UniProtKB-SubCell"/>
</dbReference>
<evidence type="ECO:0000256" key="4">
    <source>
        <dbReference type="ARBA" id="ARBA00022679"/>
    </source>
</evidence>
<evidence type="ECO:0000256" key="1">
    <source>
        <dbReference type="ARBA" id="ARBA00004651"/>
    </source>
</evidence>
<dbReference type="GO" id="GO:0009103">
    <property type="term" value="P:lipopolysaccharide biosynthetic process"/>
    <property type="evidence" value="ECO:0007669"/>
    <property type="project" value="UniProtKB-ARBA"/>
</dbReference>
<feature type="transmembrane region" description="Helical" evidence="8">
    <location>
        <begin position="140"/>
        <end position="159"/>
    </location>
</feature>
<keyword evidence="7 8" id="KW-0472">Membrane</keyword>
<sequence length="331" mass="37353">LLFGKPFYSTESHDAWVLGFGDWEDIYRVFTRQGSLSADGVPDRSWVLRWGFDVTLLKLATQAQAVRNYLLPPWFDQSRALSDPDSQKKALLFGVGAWLALLGALGALRSRRGLLALLVLAFGPYFLFLVGYWHADEERYFLMVMPWMALLAGYALWRGYDRVAAIGDGRWAPAGLVLALVALTLVIAPSWPYNAKKVREEPALYRADTDAYTWLRTHTDPGDVVMTRLPWQLNWVSERPALMVPNTRSREVFLKLARFYGVRYLVRDTFAQPSADTRDLLDGMLEDDQLGFEEVYATPPYPAIVDGQPTELVTHVYRLPADYGGVAAIAP</sequence>
<keyword evidence="2" id="KW-1003">Cell membrane</keyword>
<evidence type="ECO:0000256" key="7">
    <source>
        <dbReference type="ARBA" id="ARBA00023136"/>
    </source>
</evidence>
<dbReference type="Proteomes" id="UP000050509">
    <property type="component" value="Unassembled WGS sequence"/>
</dbReference>
<evidence type="ECO:0000256" key="8">
    <source>
        <dbReference type="SAM" id="Phobius"/>
    </source>
</evidence>
<name>A0A0P9CYS6_9CHLR</name>
<dbReference type="InterPro" id="IPR050297">
    <property type="entry name" value="LipidA_mod_glycosyltrf_83"/>
</dbReference>
<evidence type="ECO:0008006" key="11">
    <source>
        <dbReference type="Google" id="ProtNLM"/>
    </source>
</evidence>
<dbReference type="PANTHER" id="PTHR33908">
    <property type="entry name" value="MANNOSYLTRANSFERASE YKCB-RELATED"/>
    <property type="match status" value="1"/>
</dbReference>
<feature type="transmembrane region" description="Helical" evidence="8">
    <location>
        <begin position="115"/>
        <end position="134"/>
    </location>
</feature>
<comment type="subcellular location">
    <subcellularLocation>
        <location evidence="1">Cell membrane</location>
        <topology evidence="1">Multi-pass membrane protein</topology>
    </subcellularLocation>
</comment>
<protein>
    <recommendedName>
        <fullName evidence="11">Glycosyltransferase RgtA/B/C/D-like domain-containing protein</fullName>
    </recommendedName>
</protein>
<comment type="caution">
    <text evidence="9">The sequence shown here is derived from an EMBL/GenBank/DDBJ whole genome shotgun (WGS) entry which is preliminary data.</text>
</comment>
<evidence type="ECO:0000256" key="5">
    <source>
        <dbReference type="ARBA" id="ARBA00022692"/>
    </source>
</evidence>
<feature type="non-terminal residue" evidence="9">
    <location>
        <position position="1"/>
    </location>
</feature>
<dbReference type="EMBL" id="LJCR01001233">
    <property type="protein sequence ID" value="KPV50750.1"/>
    <property type="molecule type" value="Genomic_DNA"/>
</dbReference>
<dbReference type="AlphaFoldDB" id="A0A0P9CYS6"/>
<evidence type="ECO:0000313" key="9">
    <source>
        <dbReference type="EMBL" id="KPV50750.1"/>
    </source>
</evidence>
<accession>A0A0P9CYS6</accession>
<reference evidence="9 10" key="1">
    <citation type="submission" date="2015-09" db="EMBL/GenBank/DDBJ databases">
        <title>Draft genome sequence of Kouleothrix aurantiaca JCM 19913.</title>
        <authorList>
            <person name="Hemp J."/>
        </authorList>
    </citation>
    <scope>NUCLEOTIDE SEQUENCE [LARGE SCALE GENOMIC DNA]</scope>
    <source>
        <strain evidence="9 10">COM-B</strain>
    </source>
</reference>
<gene>
    <name evidence="9" type="ORF">SE17_25115</name>
</gene>
<keyword evidence="6 8" id="KW-1133">Transmembrane helix</keyword>
<dbReference type="GO" id="GO:0016763">
    <property type="term" value="F:pentosyltransferase activity"/>
    <property type="evidence" value="ECO:0007669"/>
    <property type="project" value="TreeGrafter"/>
</dbReference>
<feature type="transmembrane region" description="Helical" evidence="8">
    <location>
        <begin position="90"/>
        <end position="108"/>
    </location>
</feature>
<keyword evidence="10" id="KW-1185">Reference proteome</keyword>
<organism evidence="9 10">
    <name type="scientific">Kouleothrix aurantiaca</name>
    <dbReference type="NCBI Taxonomy" id="186479"/>
    <lineage>
        <taxon>Bacteria</taxon>
        <taxon>Bacillati</taxon>
        <taxon>Chloroflexota</taxon>
        <taxon>Chloroflexia</taxon>
        <taxon>Chloroflexales</taxon>
        <taxon>Roseiflexineae</taxon>
        <taxon>Roseiflexaceae</taxon>
        <taxon>Kouleothrix</taxon>
    </lineage>
</organism>
<evidence type="ECO:0000256" key="2">
    <source>
        <dbReference type="ARBA" id="ARBA00022475"/>
    </source>
</evidence>
<feature type="transmembrane region" description="Helical" evidence="8">
    <location>
        <begin position="171"/>
        <end position="191"/>
    </location>
</feature>
<keyword evidence="4" id="KW-0808">Transferase</keyword>
<evidence type="ECO:0000313" key="10">
    <source>
        <dbReference type="Proteomes" id="UP000050509"/>
    </source>
</evidence>